<dbReference type="Proteomes" id="UP000070700">
    <property type="component" value="Unassembled WGS sequence"/>
</dbReference>
<feature type="signal peptide" evidence="2">
    <location>
        <begin position="1"/>
        <end position="18"/>
    </location>
</feature>
<accession>A0A194XJ06</accession>
<dbReference type="EMBL" id="KQ947410">
    <property type="protein sequence ID" value="KUJ20104.1"/>
    <property type="molecule type" value="Genomic_DNA"/>
</dbReference>
<dbReference type="InParanoid" id="A0A194XJ06"/>
<evidence type="ECO:0000313" key="4">
    <source>
        <dbReference type="Proteomes" id="UP000070700"/>
    </source>
</evidence>
<feature type="region of interest" description="Disordered" evidence="1">
    <location>
        <begin position="199"/>
        <end position="228"/>
    </location>
</feature>
<protein>
    <submittedName>
        <fullName evidence="3">Uncharacterized protein</fullName>
    </submittedName>
</protein>
<organism evidence="3 4">
    <name type="scientific">Mollisia scopiformis</name>
    <name type="common">Conifer needle endophyte fungus</name>
    <name type="synonym">Phialocephala scopiformis</name>
    <dbReference type="NCBI Taxonomy" id="149040"/>
    <lineage>
        <taxon>Eukaryota</taxon>
        <taxon>Fungi</taxon>
        <taxon>Dikarya</taxon>
        <taxon>Ascomycota</taxon>
        <taxon>Pezizomycotina</taxon>
        <taxon>Leotiomycetes</taxon>
        <taxon>Helotiales</taxon>
        <taxon>Mollisiaceae</taxon>
        <taxon>Mollisia</taxon>
    </lineage>
</organism>
<evidence type="ECO:0000256" key="2">
    <source>
        <dbReference type="SAM" id="SignalP"/>
    </source>
</evidence>
<keyword evidence="4" id="KW-1185">Reference proteome</keyword>
<dbReference type="GeneID" id="28817490"/>
<gene>
    <name evidence="3" type="ORF">LY89DRAFT_470714</name>
</gene>
<sequence length="252" mass="24875">MYTTTILGLAVLAGTATANVYEAALAARQTSSDETAYLDSVCLPNVTSPVVPPCQEITNIESACLPNGTSSLDLLAHAECMCGGSYFSDWLGCLNCDFVHSGRSPAVTSAFHTILSEASTELCTGTPTASFQAIFSSLQYNVAANGSATDTTDLYPSQTAVSLYFTPSGVQGPGAITGSATLATKTGSVAGITTATGTAVSSQKSSGSGSSASAGSGGSSSSTSSSKAGAAPTGVWMSGLGIAAGVVGMVVL</sequence>
<name>A0A194XJ06_MOLSC</name>
<proteinExistence type="predicted"/>
<dbReference type="OrthoDB" id="4331875at2759"/>
<dbReference type="AlphaFoldDB" id="A0A194XJ06"/>
<keyword evidence="2" id="KW-0732">Signal</keyword>
<evidence type="ECO:0000256" key="1">
    <source>
        <dbReference type="SAM" id="MobiDB-lite"/>
    </source>
</evidence>
<feature type="chain" id="PRO_5008268303" evidence="2">
    <location>
        <begin position="19"/>
        <end position="252"/>
    </location>
</feature>
<dbReference type="KEGG" id="psco:LY89DRAFT_470714"/>
<evidence type="ECO:0000313" key="3">
    <source>
        <dbReference type="EMBL" id="KUJ20104.1"/>
    </source>
</evidence>
<dbReference type="STRING" id="149040.A0A194XJ06"/>
<reference evidence="3 4" key="1">
    <citation type="submission" date="2015-10" db="EMBL/GenBank/DDBJ databases">
        <title>Full genome of DAOMC 229536 Phialocephala scopiformis, a fungal endophyte of spruce producing the potent anti-insectan compound rugulosin.</title>
        <authorList>
            <consortium name="DOE Joint Genome Institute"/>
            <person name="Walker A.K."/>
            <person name="Frasz S.L."/>
            <person name="Seifert K.A."/>
            <person name="Miller J.D."/>
            <person name="Mondo S.J."/>
            <person name="Labutti K."/>
            <person name="Lipzen A."/>
            <person name="Dockter R."/>
            <person name="Kennedy M."/>
            <person name="Grigoriev I.V."/>
            <person name="Spatafora J.W."/>
        </authorList>
    </citation>
    <scope>NUCLEOTIDE SEQUENCE [LARGE SCALE GENOMIC DNA]</scope>
    <source>
        <strain evidence="3 4">CBS 120377</strain>
    </source>
</reference>
<dbReference type="RefSeq" id="XP_018074459.1">
    <property type="nucleotide sequence ID" value="XM_018207764.1"/>
</dbReference>